<dbReference type="InterPro" id="IPR000994">
    <property type="entry name" value="Pept_M24"/>
</dbReference>
<name>A0ABS1IZU2_9FIRM</name>
<dbReference type="InterPro" id="IPR033740">
    <property type="entry name" value="Pept_M24B"/>
</dbReference>
<evidence type="ECO:0000259" key="4">
    <source>
        <dbReference type="Pfam" id="PF00557"/>
    </source>
</evidence>
<dbReference type="Gene3D" id="3.90.230.10">
    <property type="entry name" value="Creatinase/methionine aminopeptidase superfamily"/>
    <property type="match status" value="1"/>
</dbReference>
<dbReference type="InterPro" id="IPR036005">
    <property type="entry name" value="Creatinase/aminopeptidase-like"/>
</dbReference>
<keyword evidence="8" id="KW-1185">Reference proteome</keyword>
<dbReference type="InterPro" id="IPR032416">
    <property type="entry name" value="Peptidase_M24_C"/>
</dbReference>
<proteinExistence type="inferred from homology"/>
<feature type="domain" description="Peptidase M24 C-terminal" evidence="6">
    <location>
        <begin position="537"/>
        <end position="597"/>
    </location>
</feature>
<dbReference type="PANTHER" id="PTHR43763">
    <property type="entry name" value="XAA-PRO AMINOPEPTIDASE 1"/>
    <property type="match status" value="1"/>
</dbReference>
<evidence type="ECO:0000259" key="5">
    <source>
        <dbReference type="Pfam" id="PF01321"/>
    </source>
</evidence>
<accession>A0ABS1IZU2</accession>
<comment type="caution">
    <text evidence="7">The sequence shown here is derived from an EMBL/GenBank/DDBJ whole genome shotgun (WGS) entry which is preliminary data.</text>
</comment>
<gene>
    <name evidence="7" type="ORF">JJN12_06285</name>
</gene>
<dbReference type="SUPFAM" id="SSF55920">
    <property type="entry name" value="Creatinase/aminopeptidase"/>
    <property type="match status" value="1"/>
</dbReference>
<dbReference type="RefSeq" id="WP_208428886.1">
    <property type="nucleotide sequence ID" value="NZ_JAEPRJ010000001.1"/>
</dbReference>
<dbReference type="Pfam" id="PF16188">
    <property type="entry name" value="Peptidase_M24_C"/>
    <property type="match status" value="1"/>
</dbReference>
<dbReference type="Gene3D" id="3.40.350.10">
    <property type="entry name" value="Creatinase/prolidase N-terminal domain"/>
    <property type="match status" value="2"/>
</dbReference>
<keyword evidence="2" id="KW-0479">Metal-binding</keyword>
<keyword evidence="7" id="KW-0031">Aminopeptidase</keyword>
<dbReference type="Proteomes" id="UP000604730">
    <property type="component" value="Unassembled WGS sequence"/>
</dbReference>
<dbReference type="SUPFAM" id="SSF53092">
    <property type="entry name" value="Creatinase/prolidase N-terminal domain"/>
    <property type="match status" value="2"/>
</dbReference>
<dbReference type="CDD" id="cd01085">
    <property type="entry name" value="APP"/>
    <property type="match status" value="1"/>
</dbReference>
<sequence>MEVKEKLAKLREKMAEEGIDFYLMPTADFHESEYAGEHFGVRKYMSGFTGSAGSLLVGKDKAALWTDGRYFIQAERELSGSTIELMRMGEEGVPTISKYIEDNIPEKGVLGFDGRVINSALGNKIKAAIEKKNATIKYDKDLVDEIWTDRPALSVKPAFFLEEKYSGRSASDKLTFVRNKMKEEGADAFILTSLDDIAWLYNMRGDDIPCNPVVLSYTVVFMDKAVIFLNEAVLNDVLRAEFAANKVEIRPYNDIYEYVKGLKDCKKVLLSTAKVNYAIYSNIPDNVEKIDKPNPTTLEKAKKNSTEIENIKKAHVKDGVAMVKFIYWVKKNVGKMKITEISASDYLEERRREQEGFIELSFDTIAAYNANAAMMHYSATPEHDTELKPEGFFLVDSGGQYYEGTTDITRTIVLGPLKDEWKRDYTLTLKGHMNLLNAKFLYGCTGINLDVLCRAPLWNIGIDYRCGTGHGVGYLLNVHEAPNGFRWKMVPERNDSAVLEEGMITTDEPGVYTENSHGIRIENELLCKKDIKNEYGQFMCFESVTYCPIDKEAIDVKYLEKRDIEQIDDYHKLVYKELSPYFEGEELAWLKEACEPIKGE</sequence>
<reference evidence="7 8" key="1">
    <citation type="submission" date="2021-01" db="EMBL/GenBank/DDBJ databases">
        <title>Isolation and description of Catonella massiliensis sp. nov., a novel Catonella species, isolated from a stable periodontitis subject.</title>
        <authorList>
            <person name="Antezack A."/>
            <person name="Boxberger M."/>
            <person name="La Scola B."/>
            <person name="Monnet-Corti V."/>
        </authorList>
    </citation>
    <scope>NUCLEOTIDE SEQUENCE [LARGE SCALE GENOMIC DNA]</scope>
    <source>
        <strain evidence="7 8">Marseille-Q4567</strain>
    </source>
</reference>
<feature type="domain" description="Peptidase M24" evidence="4">
    <location>
        <begin position="309"/>
        <end position="528"/>
    </location>
</feature>
<dbReference type="EMBL" id="JAEPRJ010000001">
    <property type="protein sequence ID" value="MBK5897399.1"/>
    <property type="molecule type" value="Genomic_DNA"/>
</dbReference>
<comment type="similarity">
    <text evidence="1">Belongs to the peptidase M24B family.</text>
</comment>
<evidence type="ECO:0000256" key="1">
    <source>
        <dbReference type="ARBA" id="ARBA00008766"/>
    </source>
</evidence>
<dbReference type="InterPro" id="IPR050422">
    <property type="entry name" value="X-Pro_aminopeptidase_P"/>
</dbReference>
<keyword evidence="7" id="KW-0645">Protease</keyword>
<keyword evidence="3" id="KW-0378">Hydrolase</keyword>
<evidence type="ECO:0000313" key="8">
    <source>
        <dbReference type="Proteomes" id="UP000604730"/>
    </source>
</evidence>
<protein>
    <submittedName>
        <fullName evidence="7">Aminopeptidase P family protein</fullName>
    </submittedName>
</protein>
<dbReference type="InterPro" id="IPR000587">
    <property type="entry name" value="Creatinase_N"/>
</dbReference>
<evidence type="ECO:0000256" key="3">
    <source>
        <dbReference type="ARBA" id="ARBA00022801"/>
    </source>
</evidence>
<feature type="domain" description="Creatinase N-terminal" evidence="5">
    <location>
        <begin position="7"/>
        <end position="132"/>
    </location>
</feature>
<evidence type="ECO:0000256" key="2">
    <source>
        <dbReference type="ARBA" id="ARBA00022723"/>
    </source>
</evidence>
<dbReference type="InterPro" id="IPR029149">
    <property type="entry name" value="Creatin/AminoP/Spt16_N"/>
</dbReference>
<dbReference type="Pfam" id="PF00557">
    <property type="entry name" value="Peptidase_M24"/>
    <property type="match status" value="1"/>
</dbReference>
<evidence type="ECO:0000313" key="7">
    <source>
        <dbReference type="EMBL" id="MBK5897399.1"/>
    </source>
</evidence>
<evidence type="ECO:0000259" key="6">
    <source>
        <dbReference type="Pfam" id="PF16188"/>
    </source>
</evidence>
<dbReference type="Pfam" id="PF16189">
    <property type="entry name" value="Creatinase_N_2"/>
    <property type="match status" value="1"/>
</dbReference>
<dbReference type="Pfam" id="PF01321">
    <property type="entry name" value="Creatinase_N"/>
    <property type="match status" value="1"/>
</dbReference>
<dbReference type="GO" id="GO:0004177">
    <property type="term" value="F:aminopeptidase activity"/>
    <property type="evidence" value="ECO:0007669"/>
    <property type="project" value="UniProtKB-KW"/>
</dbReference>
<dbReference type="PANTHER" id="PTHR43763:SF6">
    <property type="entry name" value="XAA-PRO AMINOPEPTIDASE 1"/>
    <property type="match status" value="1"/>
</dbReference>
<organism evidence="7 8">
    <name type="scientific">Catonella massiliensis</name>
    <dbReference type="NCBI Taxonomy" id="2799636"/>
    <lineage>
        <taxon>Bacteria</taxon>
        <taxon>Bacillati</taxon>
        <taxon>Bacillota</taxon>
        <taxon>Clostridia</taxon>
        <taxon>Lachnospirales</taxon>
        <taxon>Lachnospiraceae</taxon>
        <taxon>Catonella</taxon>
    </lineage>
</organism>